<evidence type="ECO:0000256" key="2">
    <source>
        <dbReference type="PROSITE-ProRule" id="PRU00169"/>
    </source>
</evidence>
<reference evidence="4 5" key="1">
    <citation type="submission" date="2016-07" db="EMBL/GenBank/DDBJ databases">
        <authorList>
            <person name="Lefevre C.T."/>
        </authorList>
    </citation>
    <scope>NUCLEOTIDE SEQUENCE [LARGE SCALE GENOMIC DNA]</scope>
    <source>
        <strain evidence="4">PR1</strain>
    </source>
</reference>
<sequence length="390" mass="43887">MTYKLMIIDDDANLLSGLKRQYHKRFDLLTAESGAQALELLKEHRDVGVVVTDMRMPEMDGLETLKHIREISPDVVRIMLTGNADQQTAIDAVNEGEIFRFYNKPCDADVLAKGIDAGFRQYRLVIAEKELLEQTLSGTVKVLVDLLAFSNPQAFGRSTHIKEWCDVLAPKLGIEHQWVLRLSAMLLPLCDLILPPEMVSKMKSGDILSDSENEILQNGAATVHDMIMQIPRLEKVAEIIAQVRKPLKIKDPEEIAKLPIEARLLHILEDLSWVTTELSLGPDAFDKLIINLDTYDNSLYAVARSTLLNKIFSLEEHYEALSIPVMQLTSRQILLQDINTDDGRKLLSKGAVLSTMQIEKLKLIAMQQQVSGSIHVAQLKKYAPSMRKLV</sequence>
<proteinExistence type="predicted"/>
<dbReference type="InterPro" id="IPR011006">
    <property type="entry name" value="CheY-like_superfamily"/>
</dbReference>
<evidence type="ECO:0000259" key="3">
    <source>
        <dbReference type="PROSITE" id="PS50110"/>
    </source>
</evidence>
<dbReference type="Gene3D" id="1.10.3210.10">
    <property type="entry name" value="Hypothetical protein af1432"/>
    <property type="match status" value="1"/>
</dbReference>
<dbReference type="InterPro" id="IPR001789">
    <property type="entry name" value="Sig_transdc_resp-reg_receiver"/>
</dbReference>
<feature type="modified residue" description="4-aspartylphosphate" evidence="2">
    <location>
        <position position="53"/>
    </location>
</feature>
<dbReference type="Pfam" id="PF13487">
    <property type="entry name" value="HD_5"/>
    <property type="match status" value="1"/>
</dbReference>
<accession>A0A1C3RJ22</accession>
<dbReference type="PROSITE" id="PS50110">
    <property type="entry name" value="RESPONSE_REGULATORY"/>
    <property type="match status" value="1"/>
</dbReference>
<evidence type="ECO:0000313" key="4">
    <source>
        <dbReference type="EMBL" id="SCA57262.1"/>
    </source>
</evidence>
<dbReference type="Proteomes" id="UP000231658">
    <property type="component" value="Unassembled WGS sequence"/>
</dbReference>
<dbReference type="SUPFAM" id="SSF52172">
    <property type="entry name" value="CheY-like"/>
    <property type="match status" value="1"/>
</dbReference>
<evidence type="ECO:0000256" key="1">
    <source>
        <dbReference type="ARBA" id="ARBA00022553"/>
    </source>
</evidence>
<feature type="domain" description="Response regulatory" evidence="3">
    <location>
        <begin position="4"/>
        <end position="119"/>
    </location>
</feature>
<dbReference type="OrthoDB" id="9802066at2"/>
<dbReference type="EMBL" id="FLYE01000044">
    <property type="protein sequence ID" value="SCA57262.1"/>
    <property type="molecule type" value="Genomic_DNA"/>
</dbReference>
<gene>
    <name evidence="4" type="ORF">MTBPR1_50018</name>
</gene>
<keyword evidence="1 2" id="KW-0597">Phosphoprotein</keyword>
<dbReference type="InterPro" id="IPR050595">
    <property type="entry name" value="Bact_response_regulator"/>
</dbReference>
<dbReference type="Gene3D" id="3.40.50.2300">
    <property type="match status" value="1"/>
</dbReference>
<dbReference type="SMART" id="SM00448">
    <property type="entry name" value="REC"/>
    <property type="match status" value="1"/>
</dbReference>
<protein>
    <submittedName>
        <fullName evidence="4">Response regulator containing a CheY-like receiver domain and an HD-GYP domain</fullName>
    </submittedName>
</protein>
<dbReference type="STRING" id="1867952.MTBPR1_50018"/>
<dbReference type="GO" id="GO:0000160">
    <property type="term" value="P:phosphorelay signal transduction system"/>
    <property type="evidence" value="ECO:0007669"/>
    <property type="project" value="InterPro"/>
</dbReference>
<keyword evidence="5" id="KW-1185">Reference proteome</keyword>
<dbReference type="AlphaFoldDB" id="A0A1C3RJ22"/>
<evidence type="ECO:0000313" key="5">
    <source>
        <dbReference type="Proteomes" id="UP000231658"/>
    </source>
</evidence>
<dbReference type="PANTHER" id="PTHR44591">
    <property type="entry name" value="STRESS RESPONSE REGULATOR PROTEIN 1"/>
    <property type="match status" value="1"/>
</dbReference>
<organism evidence="4 5">
    <name type="scientific">Candidatus Terasakiella magnetica</name>
    <dbReference type="NCBI Taxonomy" id="1867952"/>
    <lineage>
        <taxon>Bacteria</taxon>
        <taxon>Pseudomonadati</taxon>
        <taxon>Pseudomonadota</taxon>
        <taxon>Alphaproteobacteria</taxon>
        <taxon>Rhodospirillales</taxon>
        <taxon>Terasakiellaceae</taxon>
        <taxon>Terasakiella</taxon>
    </lineage>
</organism>
<dbReference type="CDD" id="cd17569">
    <property type="entry name" value="REC_HupR-like"/>
    <property type="match status" value="1"/>
</dbReference>
<name>A0A1C3RJ22_9PROT</name>
<dbReference type="RefSeq" id="WP_069189316.1">
    <property type="nucleotide sequence ID" value="NZ_FLYE01000044.1"/>
</dbReference>
<dbReference type="PANTHER" id="PTHR44591:SF19">
    <property type="entry name" value="TWO-COMPONENT RESPONSE REGULATOR-RELATED"/>
    <property type="match status" value="1"/>
</dbReference>
<dbReference type="Pfam" id="PF00072">
    <property type="entry name" value="Response_reg"/>
    <property type="match status" value="1"/>
</dbReference>